<evidence type="ECO:0000313" key="1">
    <source>
        <dbReference type="EMBL" id="KAJ7015796.1"/>
    </source>
</evidence>
<keyword evidence="2" id="KW-1185">Reference proteome</keyword>
<dbReference type="Proteomes" id="UP001218188">
    <property type="component" value="Unassembled WGS sequence"/>
</dbReference>
<dbReference type="AlphaFoldDB" id="A0AAD6RV74"/>
<sequence length="491" mass="51788">MSLYSILVRRCRRFVAECLHTPTACSWASFASLRPNQQCPATFEPGVAADSPGRTDTTNLSQHALGHRSWTYDLPNNALLRLSPALPPIPRGGPPQLEVGLTSCSWASFAGVRPTQRCPAAFEPGVAADSSGWAATAGGSLTSCSWASFAGVRPAQRCPAAFEPGVAADSSGWAATAGDLTSCSWASFASLVPTQRFPAAFEPGVAADSSGWAATAGGLTSCSWASFASLGPTQRCPAAFEPGVAADWPGRAATAQIKLLTLFLRITSCSWAFFASLGPTQQRPAAFEPGVAADWQGRAATAQLSQRALVHLRLAYDLPDDATLHLSPASPPIHRGGPPQHNAQSVLLSILLLLLNPASPPIHRGGPPQLELSQRVLVHHSRVYELLNDDILRLSSVLPPIGRGSLTQQMLPHRALGHRSQAYSLPNNAMLRLSPASLPIHCGAPTQPEAAVFLVPSPNNYRSFIPHAEISASSSESPASGLKKMTRGGMY</sequence>
<evidence type="ECO:0000313" key="2">
    <source>
        <dbReference type="Proteomes" id="UP001218188"/>
    </source>
</evidence>
<proteinExistence type="predicted"/>
<gene>
    <name evidence="1" type="ORF">C8F04DRAFT_1246878</name>
</gene>
<accession>A0AAD6RV74</accession>
<comment type="caution">
    <text evidence="1">The sequence shown here is derived from an EMBL/GenBank/DDBJ whole genome shotgun (WGS) entry which is preliminary data.</text>
</comment>
<dbReference type="EMBL" id="JARJCM010000871">
    <property type="protein sequence ID" value="KAJ7015796.1"/>
    <property type="molecule type" value="Genomic_DNA"/>
</dbReference>
<reference evidence="1" key="1">
    <citation type="submission" date="2023-03" db="EMBL/GenBank/DDBJ databases">
        <title>Massive genome expansion in bonnet fungi (Mycena s.s.) driven by repeated elements and novel gene families across ecological guilds.</title>
        <authorList>
            <consortium name="Lawrence Berkeley National Laboratory"/>
            <person name="Harder C.B."/>
            <person name="Miyauchi S."/>
            <person name="Viragh M."/>
            <person name="Kuo A."/>
            <person name="Thoen E."/>
            <person name="Andreopoulos B."/>
            <person name="Lu D."/>
            <person name="Skrede I."/>
            <person name="Drula E."/>
            <person name="Henrissat B."/>
            <person name="Morin E."/>
            <person name="Kohler A."/>
            <person name="Barry K."/>
            <person name="LaButti K."/>
            <person name="Morin E."/>
            <person name="Salamov A."/>
            <person name="Lipzen A."/>
            <person name="Mereny Z."/>
            <person name="Hegedus B."/>
            <person name="Baldrian P."/>
            <person name="Stursova M."/>
            <person name="Weitz H."/>
            <person name="Taylor A."/>
            <person name="Grigoriev I.V."/>
            <person name="Nagy L.G."/>
            <person name="Martin F."/>
            <person name="Kauserud H."/>
        </authorList>
    </citation>
    <scope>NUCLEOTIDE SEQUENCE</scope>
    <source>
        <strain evidence="1">CBHHK200</strain>
    </source>
</reference>
<protein>
    <submittedName>
        <fullName evidence="1">Uncharacterized protein</fullName>
    </submittedName>
</protein>
<name>A0AAD6RV74_9AGAR</name>
<organism evidence="1 2">
    <name type="scientific">Mycena alexandri</name>
    <dbReference type="NCBI Taxonomy" id="1745969"/>
    <lineage>
        <taxon>Eukaryota</taxon>
        <taxon>Fungi</taxon>
        <taxon>Dikarya</taxon>
        <taxon>Basidiomycota</taxon>
        <taxon>Agaricomycotina</taxon>
        <taxon>Agaricomycetes</taxon>
        <taxon>Agaricomycetidae</taxon>
        <taxon>Agaricales</taxon>
        <taxon>Marasmiineae</taxon>
        <taxon>Mycenaceae</taxon>
        <taxon>Mycena</taxon>
    </lineage>
</organism>